<evidence type="ECO:0000313" key="2">
    <source>
        <dbReference type="Proteomes" id="UP000260640"/>
    </source>
</evidence>
<organism evidence="1 2">
    <name type="scientific">Phocaeicola vulgatus</name>
    <name type="common">Bacteroides vulgatus</name>
    <dbReference type="NCBI Taxonomy" id="821"/>
    <lineage>
        <taxon>Bacteria</taxon>
        <taxon>Pseudomonadati</taxon>
        <taxon>Bacteroidota</taxon>
        <taxon>Bacteroidia</taxon>
        <taxon>Bacteroidales</taxon>
        <taxon>Bacteroidaceae</taxon>
        <taxon>Phocaeicola</taxon>
    </lineage>
</organism>
<dbReference type="SUPFAM" id="SSF53597">
    <property type="entry name" value="Dihydrofolate reductase-like"/>
    <property type="match status" value="1"/>
</dbReference>
<comment type="caution">
    <text evidence="1">The sequence shown here is derived from an EMBL/GenBank/DDBJ whole genome shotgun (WGS) entry which is preliminary data.</text>
</comment>
<dbReference type="EMBL" id="QSPP01000064">
    <property type="protein sequence ID" value="RGJ82791.1"/>
    <property type="molecule type" value="Genomic_DNA"/>
</dbReference>
<gene>
    <name evidence="1" type="ORF">DXD46_16245</name>
</gene>
<sequence>MAKIQLMAFLSLDGCLLERQFLSALQDSRDKYGITRIRKKAVRHLEEPVSFVSLSRWKEEGDGIALVEACPDTLPLIDSLLRFWMVDEMVIYLIPRLQGGIRLFGDALAPSVWKLIGNRHFDTGVCRLDYLHTGY</sequence>
<name>A0A3E4JHZ3_PHOVU</name>
<dbReference type="InterPro" id="IPR024072">
    <property type="entry name" value="DHFR-like_dom_sf"/>
</dbReference>
<accession>A0A3E4JHZ3</accession>
<reference evidence="1 2" key="1">
    <citation type="submission" date="2018-08" db="EMBL/GenBank/DDBJ databases">
        <title>A genome reference for cultivated species of the human gut microbiota.</title>
        <authorList>
            <person name="Zou Y."/>
            <person name="Xue W."/>
            <person name="Luo G."/>
        </authorList>
    </citation>
    <scope>NUCLEOTIDE SEQUENCE [LARGE SCALE GENOMIC DNA]</scope>
    <source>
        <strain evidence="1 2">TM05-16</strain>
    </source>
</reference>
<dbReference type="AlphaFoldDB" id="A0A3E4JHZ3"/>
<dbReference type="Proteomes" id="UP000260640">
    <property type="component" value="Unassembled WGS sequence"/>
</dbReference>
<protein>
    <submittedName>
        <fullName evidence="1">Deaminase</fullName>
    </submittedName>
</protein>
<dbReference type="Gene3D" id="3.40.430.10">
    <property type="entry name" value="Dihydrofolate Reductase, subunit A"/>
    <property type="match status" value="1"/>
</dbReference>
<proteinExistence type="predicted"/>
<dbReference type="RefSeq" id="WP_117700169.1">
    <property type="nucleotide sequence ID" value="NZ_QSPP01000064.1"/>
</dbReference>
<evidence type="ECO:0000313" key="1">
    <source>
        <dbReference type="EMBL" id="RGJ82791.1"/>
    </source>
</evidence>